<dbReference type="AlphaFoldDB" id="A0A3D8IXB7"/>
<dbReference type="Gene3D" id="3.30.700.10">
    <property type="entry name" value="Glycoprotein, Type 4 Pilin"/>
    <property type="match status" value="1"/>
</dbReference>
<evidence type="ECO:0000313" key="1">
    <source>
        <dbReference type="EMBL" id="RDU69902.1"/>
    </source>
</evidence>
<dbReference type="SUPFAM" id="SSF54523">
    <property type="entry name" value="Pili subunits"/>
    <property type="match status" value="1"/>
</dbReference>
<accession>A0A3D8IXB7</accession>
<sequence length="143" mass="15671">MRRAFSMLELVFVIVILGILASIAIPKFSSTRSEAEAVSIQADLTQTLSAIQREVFVKNLSANAINADTMIQIAGLNKSRWIAVGNQIKLAKNGSIDHDNDCISLEFANQKDLVLEITSLPSSALCEKLNKTYESKIIPLITH</sequence>
<dbReference type="Proteomes" id="UP000257067">
    <property type="component" value="Unassembled WGS sequence"/>
</dbReference>
<evidence type="ECO:0000313" key="2">
    <source>
        <dbReference type="Proteomes" id="UP000257067"/>
    </source>
</evidence>
<keyword evidence="2" id="KW-1185">Reference proteome</keyword>
<comment type="caution">
    <text evidence="1">The sequence shown here is derived from an EMBL/GenBank/DDBJ whole genome shotgun (WGS) entry which is preliminary data.</text>
</comment>
<proteinExistence type="predicted"/>
<gene>
    <name evidence="1" type="ORF">CQA62_00360</name>
</gene>
<reference evidence="1 2" key="1">
    <citation type="submission" date="2018-04" db="EMBL/GenBank/DDBJ databases">
        <title>Novel Campyloabacter and Helicobacter Species and Strains.</title>
        <authorList>
            <person name="Mannion A.J."/>
            <person name="Shen Z."/>
            <person name="Fox J.G."/>
        </authorList>
    </citation>
    <scope>NUCLEOTIDE SEQUENCE [LARGE SCALE GENOMIC DNA]</scope>
    <source>
        <strain evidence="1 2">ATCC 700242</strain>
    </source>
</reference>
<name>A0A3D8IXB7_9HELI</name>
<dbReference type="OrthoDB" id="5349145at2"/>
<dbReference type="NCBIfam" id="TIGR02532">
    <property type="entry name" value="IV_pilin_GFxxxE"/>
    <property type="match status" value="1"/>
</dbReference>
<organism evidence="1 2">
    <name type="scientific">Helicobacter cholecystus</name>
    <dbReference type="NCBI Taxonomy" id="45498"/>
    <lineage>
        <taxon>Bacteria</taxon>
        <taxon>Pseudomonadati</taxon>
        <taxon>Campylobacterota</taxon>
        <taxon>Epsilonproteobacteria</taxon>
        <taxon>Campylobacterales</taxon>
        <taxon>Helicobacteraceae</taxon>
        <taxon>Helicobacter</taxon>
    </lineage>
</organism>
<dbReference type="InterPro" id="IPR045584">
    <property type="entry name" value="Pilin-like"/>
</dbReference>
<dbReference type="EMBL" id="NXLU01000001">
    <property type="protein sequence ID" value="RDU69902.1"/>
    <property type="molecule type" value="Genomic_DNA"/>
</dbReference>
<dbReference type="InterPro" id="IPR012902">
    <property type="entry name" value="N_methyl_site"/>
</dbReference>
<protein>
    <submittedName>
        <fullName evidence="1">Prepilin-type N-terminal cleavage/methylation domain-containing protein</fullName>
    </submittedName>
</protein>
<dbReference type="RefSeq" id="WP_104723585.1">
    <property type="nucleotide sequence ID" value="NZ_FZNE01000002.1"/>
</dbReference>